<proteinExistence type="predicted"/>
<dbReference type="Proteomes" id="UP000320085">
    <property type="component" value="Unassembled WGS sequence"/>
</dbReference>
<gene>
    <name evidence="2" type="ORF">FHX52_2110</name>
</gene>
<dbReference type="InterPro" id="IPR013830">
    <property type="entry name" value="SGNH_hydro"/>
</dbReference>
<dbReference type="GO" id="GO:0004622">
    <property type="term" value="F:phosphatidylcholine lysophospholipase activity"/>
    <property type="evidence" value="ECO:0007669"/>
    <property type="project" value="TreeGrafter"/>
</dbReference>
<reference evidence="2 3" key="1">
    <citation type="submission" date="2019-06" db="EMBL/GenBank/DDBJ databases">
        <title>Sequencing the genomes of 1000 actinobacteria strains.</title>
        <authorList>
            <person name="Klenk H.-P."/>
        </authorList>
    </citation>
    <scope>NUCLEOTIDE SEQUENCE [LARGE SCALE GENOMIC DNA]</scope>
    <source>
        <strain evidence="2 3">DSM 21776</strain>
    </source>
</reference>
<dbReference type="OrthoDB" id="3288625at2"/>
<name>A0A543PY14_9MICO</name>
<dbReference type="PANTHER" id="PTHR30383:SF5">
    <property type="entry name" value="SGNH HYDROLASE-TYPE ESTERASE DOMAIN-CONTAINING PROTEIN"/>
    <property type="match status" value="1"/>
</dbReference>
<dbReference type="InterPro" id="IPR036514">
    <property type="entry name" value="SGNH_hydro_sf"/>
</dbReference>
<evidence type="ECO:0000259" key="1">
    <source>
        <dbReference type="Pfam" id="PF13472"/>
    </source>
</evidence>
<dbReference type="AlphaFoldDB" id="A0A543PY14"/>
<dbReference type="RefSeq" id="WP_141821820.1">
    <property type="nucleotide sequence ID" value="NZ_BAAAQC010000013.1"/>
</dbReference>
<dbReference type="Pfam" id="PF13472">
    <property type="entry name" value="Lipase_GDSL_2"/>
    <property type="match status" value="1"/>
</dbReference>
<accession>A0A543PY14</accession>
<protein>
    <submittedName>
        <fullName evidence="2">Lysophospholipase L1-like esterase</fullName>
    </submittedName>
</protein>
<dbReference type="PANTHER" id="PTHR30383">
    <property type="entry name" value="THIOESTERASE 1/PROTEASE 1/LYSOPHOSPHOLIPASE L1"/>
    <property type="match status" value="1"/>
</dbReference>
<organism evidence="2 3">
    <name type="scientific">Humibacillus xanthopallidus</name>
    <dbReference type="NCBI Taxonomy" id="412689"/>
    <lineage>
        <taxon>Bacteria</taxon>
        <taxon>Bacillati</taxon>
        <taxon>Actinomycetota</taxon>
        <taxon>Actinomycetes</taxon>
        <taxon>Micrococcales</taxon>
        <taxon>Intrasporangiaceae</taxon>
        <taxon>Humibacillus</taxon>
    </lineage>
</organism>
<dbReference type="EMBL" id="VFQF01000001">
    <property type="protein sequence ID" value="TQN48955.1"/>
    <property type="molecule type" value="Genomic_DNA"/>
</dbReference>
<dbReference type="Gene3D" id="3.40.50.1110">
    <property type="entry name" value="SGNH hydrolase"/>
    <property type="match status" value="1"/>
</dbReference>
<dbReference type="CDD" id="cd00229">
    <property type="entry name" value="SGNH_hydrolase"/>
    <property type="match status" value="1"/>
</dbReference>
<evidence type="ECO:0000313" key="3">
    <source>
        <dbReference type="Proteomes" id="UP000320085"/>
    </source>
</evidence>
<sequence>MATPFDYSNLSDRPRGPGLSALSALVPGVRAVQEQVGPYAAAWAEHNRAVLEGAGPVWVALGDSMTQGIGASAPGRGWVGQLSMRLRERGWEHRLVNLGVNGARVDDVCDRQLPALDALSARTGPVALVTVVIGSNDVVVPRHRRGVVTRFASMLDRLPHGAVVANLPNPHREARAIDDLLRERDEAGSLVLADMRREGPRSWRGRLSSDLFHPNDRGYAEMATVLERAVERSRIV</sequence>
<evidence type="ECO:0000313" key="2">
    <source>
        <dbReference type="EMBL" id="TQN48955.1"/>
    </source>
</evidence>
<feature type="domain" description="SGNH hydrolase-type esterase" evidence="1">
    <location>
        <begin position="60"/>
        <end position="220"/>
    </location>
</feature>
<dbReference type="InterPro" id="IPR051532">
    <property type="entry name" value="Ester_Hydrolysis_Enzymes"/>
</dbReference>
<dbReference type="SUPFAM" id="SSF52266">
    <property type="entry name" value="SGNH hydrolase"/>
    <property type="match status" value="1"/>
</dbReference>
<comment type="caution">
    <text evidence="2">The sequence shown here is derived from an EMBL/GenBank/DDBJ whole genome shotgun (WGS) entry which is preliminary data.</text>
</comment>